<keyword evidence="3" id="KW-0677">Repeat</keyword>
<dbReference type="PROSITE" id="PS50157">
    <property type="entry name" value="ZINC_FINGER_C2H2_2"/>
    <property type="match status" value="5"/>
</dbReference>
<dbReference type="Gene3D" id="3.40.1800.20">
    <property type="match status" value="1"/>
</dbReference>
<feature type="binding site" evidence="8">
    <location>
        <position position="59"/>
    </location>
    <ligand>
        <name>Zn(2+)</name>
        <dbReference type="ChEBI" id="CHEBI:29105"/>
    </ligand>
</feature>
<dbReference type="SMART" id="SM00355">
    <property type="entry name" value="ZnF_C2H2"/>
    <property type="match status" value="10"/>
</dbReference>
<feature type="domain" description="C2H2-type" evidence="9">
    <location>
        <begin position="457"/>
        <end position="485"/>
    </location>
</feature>
<evidence type="ECO:0000256" key="4">
    <source>
        <dbReference type="ARBA" id="ARBA00022771"/>
    </source>
</evidence>
<evidence type="ECO:0000256" key="5">
    <source>
        <dbReference type="ARBA" id="ARBA00022833"/>
    </source>
</evidence>
<feature type="domain" description="C2H2-type" evidence="9">
    <location>
        <begin position="429"/>
        <end position="452"/>
    </location>
</feature>
<keyword evidence="5 8" id="KW-0862">Zinc</keyword>
<feature type="binding site" evidence="8">
    <location>
        <position position="11"/>
    </location>
    <ligand>
        <name>Zn(2+)</name>
        <dbReference type="ChEBI" id="CHEBI:29105"/>
    </ligand>
</feature>
<dbReference type="SUPFAM" id="SSF57667">
    <property type="entry name" value="beta-beta-alpha zinc fingers"/>
    <property type="match status" value="2"/>
</dbReference>
<dbReference type="InterPro" id="IPR013087">
    <property type="entry name" value="Znf_C2H2_type"/>
</dbReference>
<dbReference type="Pfam" id="PF07776">
    <property type="entry name" value="zf-AD"/>
    <property type="match status" value="1"/>
</dbReference>
<dbReference type="EMBL" id="JBEUOH010000031">
    <property type="protein sequence ID" value="KAL0852715.1"/>
    <property type="molecule type" value="Genomic_DNA"/>
</dbReference>
<feature type="binding site" evidence="8">
    <location>
        <position position="14"/>
    </location>
    <ligand>
        <name>Zn(2+)</name>
        <dbReference type="ChEBI" id="CHEBI:29105"/>
    </ligand>
</feature>
<gene>
    <name evidence="11" type="ORF">ABMA27_012547</name>
</gene>
<keyword evidence="2 8" id="KW-0479">Metal-binding</keyword>
<evidence type="ECO:0000313" key="12">
    <source>
        <dbReference type="Proteomes" id="UP001549920"/>
    </source>
</evidence>
<evidence type="ECO:0000256" key="6">
    <source>
        <dbReference type="ARBA" id="ARBA00023242"/>
    </source>
</evidence>
<dbReference type="PROSITE" id="PS51915">
    <property type="entry name" value="ZAD"/>
    <property type="match status" value="1"/>
</dbReference>
<feature type="binding site" evidence="8">
    <location>
        <position position="56"/>
    </location>
    <ligand>
        <name>Zn(2+)</name>
        <dbReference type="ChEBI" id="CHEBI:29105"/>
    </ligand>
</feature>
<sequence length="497" mass="57512">MGEKVDFEAICRTCLGTDQLNPIFRNPEKSMQYSIAIFMIAGLKVEMNDGLPQNMCIQCINSLNNAIEYRKQCKDAESHLLRIKHEINVTDLKPDNQSIVNEIIIKNKPLDSGIKVKKEEQIESVDVKDETEEFLECENDNDDDTPLIKLVEESHENVERKSKRKLKRDKNIKPLYQILNKEAKNQRVICNICQKELSIRSIDRHISSCHPGLDNSKVKCELCDSWVTAQKMNRHLRLMHGSGSLRCRYCETEFEERQILIAHVITCTAKNKRKPYKKGRELAECDVCQKVMQRASLRLHKAVKHKGLGPVCEGRELAECDVCQKVMQRASLRLHKAVKHKGLGPVCEHCGRKFGNSIRLNEHYRAKHGYEKFKCERCEYQTASELAMQNHERRHRGEKPFVCEACGASFHAAYLLAQHKHSHRTERLFKCDKCPSSFKSNNSLLMHVQSCHGTRTYACLLCSRAYRWRHYAVKHLRSAHQLDKLTEFVKFTAVRPS</sequence>
<protein>
    <submittedName>
        <fullName evidence="11">Uncharacterized protein</fullName>
    </submittedName>
</protein>
<dbReference type="InterPro" id="IPR012934">
    <property type="entry name" value="Znf_AD"/>
</dbReference>
<keyword evidence="6" id="KW-0539">Nucleus</keyword>
<evidence type="ECO:0000259" key="9">
    <source>
        <dbReference type="PROSITE" id="PS50157"/>
    </source>
</evidence>
<proteinExistence type="predicted"/>
<evidence type="ECO:0000259" key="10">
    <source>
        <dbReference type="PROSITE" id="PS51915"/>
    </source>
</evidence>
<reference evidence="11 12" key="1">
    <citation type="submission" date="2024-06" db="EMBL/GenBank/DDBJ databases">
        <title>A chromosome-level genome assembly of beet webworm, Loxostege sticticalis.</title>
        <authorList>
            <person name="Zhang Y."/>
        </authorList>
    </citation>
    <scope>NUCLEOTIDE SEQUENCE [LARGE SCALE GENOMIC DNA]</scope>
    <source>
        <strain evidence="11">AQ026</strain>
        <tissue evidence="11">Whole body</tissue>
    </source>
</reference>
<name>A0ABR3GZ42_LOXSC</name>
<evidence type="ECO:0000256" key="7">
    <source>
        <dbReference type="PROSITE-ProRule" id="PRU00042"/>
    </source>
</evidence>
<dbReference type="Gene3D" id="3.30.160.60">
    <property type="entry name" value="Classic Zinc Finger"/>
    <property type="match status" value="4"/>
</dbReference>
<evidence type="ECO:0000256" key="8">
    <source>
        <dbReference type="PROSITE-ProRule" id="PRU01263"/>
    </source>
</evidence>
<dbReference type="PROSITE" id="PS00028">
    <property type="entry name" value="ZINC_FINGER_C2H2_1"/>
    <property type="match status" value="4"/>
</dbReference>
<organism evidence="11 12">
    <name type="scientific">Loxostege sticticalis</name>
    <name type="common">Beet webworm moth</name>
    <dbReference type="NCBI Taxonomy" id="481309"/>
    <lineage>
        <taxon>Eukaryota</taxon>
        <taxon>Metazoa</taxon>
        <taxon>Ecdysozoa</taxon>
        <taxon>Arthropoda</taxon>
        <taxon>Hexapoda</taxon>
        <taxon>Insecta</taxon>
        <taxon>Pterygota</taxon>
        <taxon>Neoptera</taxon>
        <taxon>Endopterygota</taxon>
        <taxon>Lepidoptera</taxon>
        <taxon>Glossata</taxon>
        <taxon>Ditrysia</taxon>
        <taxon>Pyraloidea</taxon>
        <taxon>Crambidae</taxon>
        <taxon>Pyraustinae</taxon>
        <taxon>Loxostege</taxon>
    </lineage>
</organism>
<dbReference type="PANTHER" id="PTHR24376">
    <property type="entry name" value="ZINC FINGER PROTEIN"/>
    <property type="match status" value="1"/>
</dbReference>
<evidence type="ECO:0000256" key="2">
    <source>
        <dbReference type="ARBA" id="ARBA00022723"/>
    </source>
</evidence>
<evidence type="ECO:0000256" key="1">
    <source>
        <dbReference type="ARBA" id="ARBA00004123"/>
    </source>
</evidence>
<keyword evidence="4 7" id="KW-0863">Zinc-finger</keyword>
<feature type="domain" description="C2H2-type" evidence="9">
    <location>
        <begin position="345"/>
        <end position="373"/>
    </location>
</feature>
<dbReference type="InterPro" id="IPR036236">
    <property type="entry name" value="Znf_C2H2_sf"/>
</dbReference>
<feature type="domain" description="ZAD" evidence="10">
    <location>
        <begin position="9"/>
        <end position="83"/>
    </location>
</feature>
<evidence type="ECO:0000256" key="3">
    <source>
        <dbReference type="ARBA" id="ARBA00022737"/>
    </source>
</evidence>
<feature type="domain" description="C2H2-type" evidence="9">
    <location>
        <begin position="373"/>
        <end position="400"/>
    </location>
</feature>
<comment type="subcellular location">
    <subcellularLocation>
        <location evidence="1">Nucleus</location>
    </subcellularLocation>
</comment>
<evidence type="ECO:0000313" key="11">
    <source>
        <dbReference type="EMBL" id="KAL0852715.1"/>
    </source>
</evidence>
<dbReference type="Proteomes" id="UP001549920">
    <property type="component" value="Unassembled WGS sequence"/>
</dbReference>
<accession>A0ABR3GZ42</accession>
<feature type="domain" description="C2H2-type" evidence="9">
    <location>
        <begin position="401"/>
        <end position="428"/>
    </location>
</feature>
<dbReference type="SMART" id="SM00868">
    <property type="entry name" value="zf-AD"/>
    <property type="match status" value="1"/>
</dbReference>
<dbReference type="PANTHER" id="PTHR24376:SF235">
    <property type="entry name" value="C2H2-TYPE DOMAIN-CONTAINING PROTEIN"/>
    <property type="match status" value="1"/>
</dbReference>
<keyword evidence="12" id="KW-1185">Reference proteome</keyword>
<comment type="caution">
    <text evidence="11">The sequence shown here is derived from an EMBL/GenBank/DDBJ whole genome shotgun (WGS) entry which is preliminary data.</text>
</comment>
<dbReference type="SUPFAM" id="SSF57716">
    <property type="entry name" value="Glucocorticoid receptor-like (DNA-binding domain)"/>
    <property type="match status" value="1"/>
</dbReference>